<keyword evidence="4 5" id="KW-0472">Membrane</keyword>
<comment type="subcellular location">
    <subcellularLocation>
        <location evidence="1">Membrane</location>
        <topology evidence="1">Multi-pass membrane protein</topology>
    </subcellularLocation>
</comment>
<protein>
    <submittedName>
        <fullName evidence="7">Putative membrane protein</fullName>
    </submittedName>
</protein>
<evidence type="ECO:0000256" key="1">
    <source>
        <dbReference type="ARBA" id="ARBA00004141"/>
    </source>
</evidence>
<accession>A0A840B0E4</accession>
<dbReference type="Gene3D" id="1.20.120.1630">
    <property type="match status" value="1"/>
</dbReference>
<comment type="caution">
    <text evidence="7">The sequence shown here is derived from an EMBL/GenBank/DDBJ whole genome shotgun (WGS) entry which is preliminary data.</text>
</comment>
<dbReference type="RefSeq" id="WP_183940511.1">
    <property type="nucleotide sequence ID" value="NZ_BAABBG010000001.1"/>
</dbReference>
<evidence type="ECO:0000313" key="7">
    <source>
        <dbReference type="EMBL" id="MBB3942696.1"/>
    </source>
</evidence>
<evidence type="ECO:0000256" key="4">
    <source>
        <dbReference type="ARBA" id="ARBA00023136"/>
    </source>
</evidence>
<dbReference type="InterPro" id="IPR009915">
    <property type="entry name" value="NnrU_dom"/>
</dbReference>
<keyword evidence="3 5" id="KW-1133">Transmembrane helix</keyword>
<evidence type="ECO:0000259" key="6">
    <source>
        <dbReference type="Pfam" id="PF07298"/>
    </source>
</evidence>
<evidence type="ECO:0000256" key="2">
    <source>
        <dbReference type="ARBA" id="ARBA00022692"/>
    </source>
</evidence>
<evidence type="ECO:0000256" key="3">
    <source>
        <dbReference type="ARBA" id="ARBA00022989"/>
    </source>
</evidence>
<name>A0A840B0E4_9SPHN</name>
<gene>
    <name evidence="7" type="ORF">GGR91_000918</name>
</gene>
<feature type="transmembrane region" description="Helical" evidence="5">
    <location>
        <begin position="185"/>
        <end position="205"/>
    </location>
</feature>
<evidence type="ECO:0000256" key="5">
    <source>
        <dbReference type="SAM" id="Phobius"/>
    </source>
</evidence>
<feature type="transmembrane region" description="Helical" evidence="5">
    <location>
        <begin position="38"/>
        <end position="61"/>
    </location>
</feature>
<organism evidence="7 8">
    <name type="scientific">Sphingorhabdus rigui</name>
    <dbReference type="NCBI Taxonomy" id="1282858"/>
    <lineage>
        <taxon>Bacteria</taxon>
        <taxon>Pseudomonadati</taxon>
        <taxon>Pseudomonadota</taxon>
        <taxon>Alphaproteobacteria</taxon>
        <taxon>Sphingomonadales</taxon>
        <taxon>Sphingomonadaceae</taxon>
        <taxon>Sphingorhabdus</taxon>
    </lineage>
</organism>
<dbReference type="Proteomes" id="UP000581447">
    <property type="component" value="Unassembled WGS sequence"/>
</dbReference>
<proteinExistence type="predicted"/>
<feature type="transmembrane region" description="Helical" evidence="5">
    <location>
        <begin position="125"/>
        <end position="154"/>
    </location>
</feature>
<dbReference type="AlphaFoldDB" id="A0A840B0E4"/>
<sequence>MSEYVLLAAAAILFVGSHFLMSHPWRADMVRRFGANGFLGLYSLVSFATFGWMLFEFGRVAKGDVLWPARDGVWMAASVLTLVAAVLFSGSFIRNPSLPGVPDAMAGQAPFGVFKATRHPMMWGFALWGIAHILVAPRIDNFIFAGSLVFLALVGSKAQEIKKRKLIGAEWDAWLRRTHFAIHPVALFQVGIGPWVAGIILWAAATWAHPYWNVAGAGLFRWFSF</sequence>
<dbReference type="GO" id="GO:0016020">
    <property type="term" value="C:membrane"/>
    <property type="evidence" value="ECO:0007669"/>
    <property type="project" value="UniProtKB-SubCell"/>
</dbReference>
<evidence type="ECO:0000313" key="8">
    <source>
        <dbReference type="Proteomes" id="UP000581447"/>
    </source>
</evidence>
<keyword evidence="8" id="KW-1185">Reference proteome</keyword>
<feature type="domain" description="NnrU" evidence="6">
    <location>
        <begin position="7"/>
        <end position="212"/>
    </location>
</feature>
<keyword evidence="2 5" id="KW-0812">Transmembrane</keyword>
<dbReference type="EMBL" id="JACIEA010000001">
    <property type="protein sequence ID" value="MBB3942696.1"/>
    <property type="molecule type" value="Genomic_DNA"/>
</dbReference>
<reference evidence="7 8" key="1">
    <citation type="submission" date="2020-08" db="EMBL/GenBank/DDBJ databases">
        <title>Genomic Encyclopedia of Type Strains, Phase IV (KMG-IV): sequencing the most valuable type-strain genomes for metagenomic binning, comparative biology and taxonomic classification.</title>
        <authorList>
            <person name="Goeker M."/>
        </authorList>
    </citation>
    <scope>NUCLEOTIDE SEQUENCE [LARGE SCALE GENOMIC DNA]</scope>
    <source>
        <strain evidence="7 8">DSM 29050</strain>
    </source>
</reference>
<feature type="transmembrane region" description="Helical" evidence="5">
    <location>
        <begin position="73"/>
        <end position="93"/>
    </location>
</feature>
<dbReference type="Pfam" id="PF07298">
    <property type="entry name" value="NnrU"/>
    <property type="match status" value="1"/>
</dbReference>